<dbReference type="Proteomes" id="UP001501251">
    <property type="component" value="Unassembled WGS sequence"/>
</dbReference>
<comment type="caution">
    <text evidence="2">The sequence shown here is derived from an EMBL/GenBank/DDBJ whole genome shotgun (WGS) entry which is preliminary data.</text>
</comment>
<feature type="region of interest" description="Disordered" evidence="1">
    <location>
        <begin position="1"/>
        <end position="35"/>
    </location>
</feature>
<accession>A0ABP8BB87</accession>
<feature type="compositionally biased region" description="Basic and acidic residues" evidence="1">
    <location>
        <begin position="23"/>
        <end position="33"/>
    </location>
</feature>
<evidence type="ECO:0000313" key="2">
    <source>
        <dbReference type="EMBL" id="GAA4202606.1"/>
    </source>
</evidence>
<reference evidence="3" key="1">
    <citation type="journal article" date="2019" name="Int. J. Syst. Evol. Microbiol.">
        <title>The Global Catalogue of Microorganisms (GCM) 10K type strain sequencing project: providing services to taxonomists for standard genome sequencing and annotation.</title>
        <authorList>
            <consortium name="The Broad Institute Genomics Platform"/>
            <consortium name="The Broad Institute Genome Sequencing Center for Infectious Disease"/>
            <person name="Wu L."/>
            <person name="Ma J."/>
        </authorList>
    </citation>
    <scope>NUCLEOTIDE SEQUENCE [LARGE SCALE GENOMIC DNA]</scope>
    <source>
        <strain evidence="3">JCM 17388</strain>
    </source>
</reference>
<organism evidence="2 3">
    <name type="scientific">Streptosporangium oxazolinicum</name>
    <dbReference type="NCBI Taxonomy" id="909287"/>
    <lineage>
        <taxon>Bacteria</taxon>
        <taxon>Bacillati</taxon>
        <taxon>Actinomycetota</taxon>
        <taxon>Actinomycetes</taxon>
        <taxon>Streptosporangiales</taxon>
        <taxon>Streptosporangiaceae</taxon>
        <taxon>Streptosporangium</taxon>
    </lineage>
</organism>
<protein>
    <submittedName>
        <fullName evidence="2">Uncharacterized protein</fullName>
    </submittedName>
</protein>
<evidence type="ECO:0000313" key="3">
    <source>
        <dbReference type="Proteomes" id="UP001501251"/>
    </source>
</evidence>
<proteinExistence type="predicted"/>
<name>A0ABP8BB87_9ACTN</name>
<evidence type="ECO:0000256" key="1">
    <source>
        <dbReference type="SAM" id="MobiDB-lite"/>
    </source>
</evidence>
<dbReference type="EMBL" id="BAABAQ010000012">
    <property type="protein sequence ID" value="GAA4202606.1"/>
    <property type="molecule type" value="Genomic_DNA"/>
</dbReference>
<feature type="compositionally biased region" description="Low complexity" evidence="1">
    <location>
        <begin position="9"/>
        <end position="22"/>
    </location>
</feature>
<sequence>MAPTPAPVPAAEAEAGAVAAAVPEDRGRTRRDPAPVAMTFPDEEIACFPRVPCRFEAEDGRERTAPATRPAGT</sequence>
<gene>
    <name evidence="2" type="ORF">GCM10022252_59020</name>
</gene>
<keyword evidence="3" id="KW-1185">Reference proteome</keyword>